<dbReference type="GeneID" id="26641133"/>
<organism evidence="1 2">
    <name type="scientific">Tsukamurella phage TIN3</name>
    <dbReference type="NCBI Taxonomy" id="1636546"/>
    <lineage>
        <taxon>Viruses</taxon>
        <taxon>Duplodnaviria</taxon>
        <taxon>Heunggongvirae</taxon>
        <taxon>Uroviricota</taxon>
        <taxon>Caudoviricetes</taxon>
        <taxon>Tinduovirus</taxon>
        <taxon>Tinduovirus TIN3</taxon>
    </lineage>
</organism>
<name>A0A0K0N5S0_9CAUD</name>
<reference evidence="1 2" key="1">
    <citation type="journal article" date="2015" name="Appl. Environ. Microbiol.">
        <title>Three of a Kind: Genetically Similar Tsukamurella Phages TIN2, TIN3, and TIN4.</title>
        <authorList>
            <person name="Dyson Z.A."/>
            <person name="Tucci J."/>
            <person name="Seviour R.J."/>
            <person name="Petrovski S."/>
        </authorList>
    </citation>
    <scope>NUCLEOTIDE SEQUENCE [LARGE SCALE GENOMIC DNA]</scope>
</reference>
<dbReference type="Proteomes" id="UP000203663">
    <property type="component" value="Segment"/>
</dbReference>
<dbReference type="RefSeq" id="YP_009214812.1">
    <property type="nucleotide sequence ID" value="NC_028966.1"/>
</dbReference>
<evidence type="ECO:0000313" key="2">
    <source>
        <dbReference type="Proteomes" id="UP000203663"/>
    </source>
</evidence>
<accession>A0A0K0N5S0</accession>
<dbReference type="KEGG" id="vg:26641133"/>
<keyword evidence="2" id="KW-1185">Reference proteome</keyword>
<dbReference type="EMBL" id="KR011063">
    <property type="protein sequence ID" value="AKJ71843.1"/>
    <property type="molecule type" value="Genomic_DNA"/>
</dbReference>
<evidence type="ECO:0000313" key="1">
    <source>
        <dbReference type="EMBL" id="AKJ71843.1"/>
    </source>
</evidence>
<gene>
    <name evidence="1" type="ORF">TIN3_46</name>
</gene>
<protein>
    <submittedName>
        <fullName evidence="1">Uncharacterized protein</fullName>
    </submittedName>
</protein>
<sequence>MSAKARWISARGREIASEMPDQYPAAYARYLAKQEWNERSWLWRTQMLLRLLFR</sequence>
<proteinExistence type="predicted"/>